<comment type="caution">
    <text evidence="7">The sequence shown here is derived from an EMBL/GenBank/DDBJ whole genome shotgun (WGS) entry which is preliminary data.</text>
</comment>
<proteinExistence type="predicted"/>
<reference evidence="7 8" key="1">
    <citation type="submission" date="2019-12" db="EMBL/GenBank/DDBJ databases">
        <title>Draft genome sequencing of Halomonas icarensis D1-1.</title>
        <authorList>
            <person name="Pandiyan K."/>
            <person name="Kushwaha P."/>
            <person name="Gowdham M."/>
            <person name="Chakdar H."/>
            <person name="Singh A."/>
            <person name="Kumar M."/>
            <person name="Saxena A.K."/>
        </authorList>
    </citation>
    <scope>NUCLEOTIDE SEQUENCE [LARGE SCALE GENOMIC DNA]</scope>
    <source>
        <strain evidence="7 8">D1-1</strain>
    </source>
</reference>
<evidence type="ECO:0000259" key="6">
    <source>
        <dbReference type="Pfam" id="PF04932"/>
    </source>
</evidence>
<gene>
    <name evidence="7" type="ORF">GRB80_10855</name>
</gene>
<evidence type="ECO:0000256" key="5">
    <source>
        <dbReference type="SAM" id="Phobius"/>
    </source>
</evidence>
<evidence type="ECO:0000313" key="8">
    <source>
        <dbReference type="Proteomes" id="UP000448235"/>
    </source>
</evidence>
<organism evidence="7 8">
    <name type="scientific">Halomonas icarae</name>
    <dbReference type="NCBI Taxonomy" id="2691040"/>
    <lineage>
        <taxon>Bacteria</taxon>
        <taxon>Pseudomonadati</taxon>
        <taxon>Pseudomonadota</taxon>
        <taxon>Gammaproteobacteria</taxon>
        <taxon>Oceanospirillales</taxon>
        <taxon>Halomonadaceae</taxon>
        <taxon>Halomonas</taxon>
    </lineage>
</organism>
<feature type="transmembrane region" description="Helical" evidence="5">
    <location>
        <begin position="45"/>
        <end position="62"/>
    </location>
</feature>
<evidence type="ECO:0000313" key="7">
    <source>
        <dbReference type="EMBL" id="NAW13348.1"/>
    </source>
</evidence>
<dbReference type="GO" id="GO:0016020">
    <property type="term" value="C:membrane"/>
    <property type="evidence" value="ECO:0007669"/>
    <property type="project" value="UniProtKB-SubCell"/>
</dbReference>
<evidence type="ECO:0000256" key="3">
    <source>
        <dbReference type="ARBA" id="ARBA00022989"/>
    </source>
</evidence>
<evidence type="ECO:0000256" key="2">
    <source>
        <dbReference type="ARBA" id="ARBA00022692"/>
    </source>
</evidence>
<keyword evidence="8" id="KW-1185">Reference proteome</keyword>
<feature type="transmembrane region" description="Helical" evidence="5">
    <location>
        <begin position="244"/>
        <end position="261"/>
    </location>
</feature>
<dbReference type="AlphaFoldDB" id="A0A7X4W1M1"/>
<feature type="transmembrane region" description="Helical" evidence="5">
    <location>
        <begin position="100"/>
        <end position="120"/>
    </location>
</feature>
<sequence length="502" mass="55164">MPSFLIKLDHHRVIARVWPVLAIALGLLMSWQASGAGSFAAQRSVQMLALLLVIGVAGWTMRQSLFVSLLPVSHVGRWLCTCSILLASLSVLVAPLPGVALLELAYLLMLGVATVLIALSTRYLSRLGWVILGSLITLFMLVYALLAADHIQLVWRFADRHDFGPGFANVRFFADVAVGLMPLAMLYALGRRRPSMVAGLLCLLPLSAWWWLLWVSESRAALLGLLVGAAFALLVLGRAARWPVLLLALSGVLGLAGWWFLNPLGGGSGGSGGTEAVFLRDITSSSRRFILWPEALGYALDHFPLGIGPMGFAYSGKMLEGHAHNLFFNTAAEWGLPLMLLLLGLALYGTWVILRRDRAMKEEDKRIFACLVIAFVGVMVNAQFSGSHIIPLSSLVLVLAIGLVFGYRPGGVSLPQVSPGSMLHSSSSPPSLRATLVWAGLMLMYAYLLYAGLELYWLSQESTLTCFREQGRAYYYPRFWAQGRIECMQMVAPDHWLFWSWR</sequence>
<comment type="subcellular location">
    <subcellularLocation>
        <location evidence="1">Membrane</location>
        <topology evidence="1">Multi-pass membrane protein</topology>
    </subcellularLocation>
</comment>
<feature type="transmembrane region" description="Helical" evidence="5">
    <location>
        <begin position="196"/>
        <end position="214"/>
    </location>
</feature>
<feature type="transmembrane region" description="Helical" evidence="5">
    <location>
        <begin position="74"/>
        <end position="94"/>
    </location>
</feature>
<feature type="transmembrane region" description="Helical" evidence="5">
    <location>
        <begin position="334"/>
        <end position="354"/>
    </location>
</feature>
<dbReference type="Proteomes" id="UP000448235">
    <property type="component" value="Unassembled WGS sequence"/>
</dbReference>
<feature type="transmembrane region" description="Helical" evidence="5">
    <location>
        <begin position="168"/>
        <end position="189"/>
    </location>
</feature>
<feature type="transmembrane region" description="Helical" evidence="5">
    <location>
        <begin position="220"/>
        <end position="237"/>
    </location>
</feature>
<dbReference type="Pfam" id="PF04932">
    <property type="entry name" value="Wzy_C"/>
    <property type="match status" value="1"/>
</dbReference>
<keyword evidence="4 5" id="KW-0472">Membrane</keyword>
<dbReference type="PANTHER" id="PTHR37422">
    <property type="entry name" value="TEICHURONIC ACID BIOSYNTHESIS PROTEIN TUAE"/>
    <property type="match status" value="1"/>
</dbReference>
<evidence type="ECO:0000256" key="4">
    <source>
        <dbReference type="ARBA" id="ARBA00023136"/>
    </source>
</evidence>
<feature type="transmembrane region" description="Helical" evidence="5">
    <location>
        <begin position="431"/>
        <end position="450"/>
    </location>
</feature>
<dbReference type="InterPro" id="IPR051533">
    <property type="entry name" value="WaaL-like"/>
</dbReference>
<feature type="transmembrane region" description="Helical" evidence="5">
    <location>
        <begin position="366"/>
        <end position="384"/>
    </location>
</feature>
<protein>
    <recommendedName>
        <fullName evidence="6">O-antigen ligase-related domain-containing protein</fullName>
    </recommendedName>
</protein>
<name>A0A7X4W1M1_9GAMM</name>
<dbReference type="PANTHER" id="PTHR37422:SF13">
    <property type="entry name" value="LIPOPOLYSACCHARIDE BIOSYNTHESIS PROTEIN PA4999-RELATED"/>
    <property type="match status" value="1"/>
</dbReference>
<dbReference type="EMBL" id="WUTS01000001">
    <property type="protein sequence ID" value="NAW13348.1"/>
    <property type="molecule type" value="Genomic_DNA"/>
</dbReference>
<keyword evidence="2 5" id="KW-0812">Transmembrane</keyword>
<evidence type="ECO:0000256" key="1">
    <source>
        <dbReference type="ARBA" id="ARBA00004141"/>
    </source>
</evidence>
<keyword evidence="3 5" id="KW-1133">Transmembrane helix</keyword>
<dbReference type="RefSeq" id="WP_161423588.1">
    <property type="nucleotide sequence ID" value="NZ_JARWMY010000011.1"/>
</dbReference>
<accession>A0A7X4W1M1</accession>
<dbReference type="InterPro" id="IPR007016">
    <property type="entry name" value="O-antigen_ligase-rel_domated"/>
</dbReference>
<feature type="domain" description="O-antigen ligase-related" evidence="6">
    <location>
        <begin position="211"/>
        <end position="343"/>
    </location>
</feature>
<feature type="transmembrane region" description="Helical" evidence="5">
    <location>
        <begin position="127"/>
        <end position="148"/>
    </location>
</feature>